<dbReference type="SMART" id="SM00382">
    <property type="entry name" value="AAA"/>
    <property type="match status" value="1"/>
</dbReference>
<dbReference type="GO" id="GO:0012505">
    <property type="term" value="C:endomembrane system"/>
    <property type="evidence" value="ECO:0007669"/>
    <property type="project" value="UniProtKB-SubCell"/>
</dbReference>
<keyword evidence="5" id="KW-0677">Repeat</keyword>
<dbReference type="InterPro" id="IPR003593">
    <property type="entry name" value="AAA+_ATPase"/>
</dbReference>
<feature type="domain" description="ABC transmembrane type-1" evidence="12">
    <location>
        <begin position="1"/>
        <end position="280"/>
    </location>
</feature>
<dbReference type="Proteomes" id="UP000759131">
    <property type="component" value="Unassembled WGS sequence"/>
</dbReference>
<dbReference type="InterPro" id="IPR027417">
    <property type="entry name" value="P-loop_NTPase"/>
</dbReference>
<dbReference type="FunFam" id="3.40.50.300:FF:000074">
    <property type="entry name" value="Multidrug resistance-associated protein 5 isoform 1"/>
    <property type="match status" value="1"/>
</dbReference>
<comment type="similarity">
    <text evidence="2">Belongs to the ABC transporter superfamily. ABCC family. Conjugate transporter (TC 3.A.1.208) subfamily.</text>
</comment>
<keyword evidence="4 10" id="KW-0812">Transmembrane</keyword>
<gene>
    <name evidence="13" type="ORF">OSB1V03_LOCUS3008</name>
</gene>
<dbReference type="OrthoDB" id="6511196at2759"/>
<dbReference type="GO" id="GO:0005524">
    <property type="term" value="F:ATP binding"/>
    <property type="evidence" value="ECO:0007669"/>
    <property type="project" value="UniProtKB-KW"/>
</dbReference>
<dbReference type="SUPFAM" id="SSF52540">
    <property type="entry name" value="P-loop containing nucleoside triphosphate hydrolases"/>
    <property type="match status" value="1"/>
</dbReference>
<dbReference type="PANTHER" id="PTHR24223:SF415">
    <property type="entry name" value="FI20190P1"/>
    <property type="match status" value="1"/>
</dbReference>
<keyword evidence="3" id="KW-0813">Transport</keyword>
<evidence type="ECO:0000256" key="5">
    <source>
        <dbReference type="ARBA" id="ARBA00022737"/>
    </source>
</evidence>
<sequence>MFLAIVCEVGSNYWINVWTSGNHSLSDTSGDTNNNNGYFLGIYVSAIVLYAIFTLGSTLLYRVGLVRVSALIHSDLLNSVMRTPLSFFDVTPTGRIINRFNRDIEMIGLLLPWFMYATILYGMQAITIMAVIVYTIPIIIVMIVIVAIVFAILYRISLWTTRQLNRMNSITRSPIYSHFNESIAGAVSIRAYKTGHTFTKTLQKFIDTNLNVQKHTVAANMCVSIWTAIIGSFITFSAALFVVLKREDMTPGLAGFVLIYSFEIITSISWALRFVSETETEMVCVERIREYSQLEPEFSWDSPPESKPPDGWPLQPSVEFIDYTAAYRPGLQPVLKGLNFKLEAGERVGIVGRTGAGKSSMTLAMFRIIEPTTGRIVIDGVDVTRIGLHDLRSKLTIIPQEPNLFAGTLRLNLDPFDNYSDQQLWTALERAHLKDFIAGTADGLSYEIAESGDNLSAGQRQLVCLARALLRDTKILVLDEATAACDLETDSLIQSTIRDEFTGSTVLTIAHRLNTVLDYNRVIVLDKGVIVETDSPNNLLQNPDSVFYGLAKEFGIV</sequence>
<proteinExistence type="inferred from homology"/>
<evidence type="ECO:0000256" key="3">
    <source>
        <dbReference type="ARBA" id="ARBA00022448"/>
    </source>
</evidence>
<evidence type="ECO:0000259" key="12">
    <source>
        <dbReference type="PROSITE" id="PS50929"/>
    </source>
</evidence>
<feature type="transmembrane region" description="Helical" evidence="10">
    <location>
        <begin position="223"/>
        <end position="244"/>
    </location>
</feature>
<dbReference type="GO" id="GO:0016020">
    <property type="term" value="C:membrane"/>
    <property type="evidence" value="ECO:0007669"/>
    <property type="project" value="InterPro"/>
</dbReference>
<dbReference type="AlphaFoldDB" id="A0A7R9KII4"/>
<name>A0A7R9KII4_9ACAR</name>
<dbReference type="GO" id="GO:0016887">
    <property type="term" value="F:ATP hydrolysis activity"/>
    <property type="evidence" value="ECO:0007669"/>
    <property type="project" value="InterPro"/>
</dbReference>
<keyword evidence="7" id="KW-0067">ATP-binding</keyword>
<evidence type="ECO:0000313" key="14">
    <source>
        <dbReference type="Proteomes" id="UP000759131"/>
    </source>
</evidence>
<dbReference type="InterPro" id="IPR011527">
    <property type="entry name" value="ABC1_TM_dom"/>
</dbReference>
<dbReference type="Gene3D" id="1.20.1560.10">
    <property type="entry name" value="ABC transporter type 1, transmembrane domain"/>
    <property type="match status" value="1"/>
</dbReference>
<evidence type="ECO:0000256" key="4">
    <source>
        <dbReference type="ARBA" id="ARBA00022692"/>
    </source>
</evidence>
<comment type="subcellular location">
    <subcellularLocation>
        <location evidence="1">Endomembrane system</location>
        <topology evidence="1">Multi-pass membrane protein</topology>
    </subcellularLocation>
</comment>
<dbReference type="Pfam" id="PF00664">
    <property type="entry name" value="ABC_membrane"/>
    <property type="match status" value="1"/>
</dbReference>
<feature type="transmembrane region" description="Helical" evidence="10">
    <location>
        <begin position="250"/>
        <end position="272"/>
    </location>
</feature>
<dbReference type="Gene3D" id="3.40.50.300">
    <property type="entry name" value="P-loop containing nucleotide triphosphate hydrolases"/>
    <property type="match status" value="1"/>
</dbReference>
<dbReference type="EMBL" id="CAJPIZ010001154">
    <property type="protein sequence ID" value="CAG2102975.1"/>
    <property type="molecule type" value="Genomic_DNA"/>
</dbReference>
<feature type="transmembrane region" description="Helical" evidence="10">
    <location>
        <begin position="128"/>
        <end position="154"/>
    </location>
</feature>
<dbReference type="PROSITE" id="PS50929">
    <property type="entry name" value="ABC_TM1F"/>
    <property type="match status" value="1"/>
</dbReference>
<dbReference type="InterPro" id="IPR017871">
    <property type="entry name" value="ABC_transporter-like_CS"/>
</dbReference>
<keyword evidence="14" id="KW-1185">Reference proteome</keyword>
<dbReference type="PROSITE" id="PS50893">
    <property type="entry name" value="ABC_TRANSPORTER_2"/>
    <property type="match status" value="1"/>
</dbReference>
<evidence type="ECO:0000256" key="1">
    <source>
        <dbReference type="ARBA" id="ARBA00004127"/>
    </source>
</evidence>
<evidence type="ECO:0000256" key="10">
    <source>
        <dbReference type="SAM" id="Phobius"/>
    </source>
</evidence>
<protein>
    <submittedName>
        <fullName evidence="13">Uncharacterized protein</fullName>
    </submittedName>
</protein>
<dbReference type="PROSITE" id="PS00211">
    <property type="entry name" value="ABC_TRANSPORTER_1"/>
    <property type="match status" value="1"/>
</dbReference>
<organism evidence="13">
    <name type="scientific">Medioppia subpectinata</name>
    <dbReference type="NCBI Taxonomy" id="1979941"/>
    <lineage>
        <taxon>Eukaryota</taxon>
        <taxon>Metazoa</taxon>
        <taxon>Ecdysozoa</taxon>
        <taxon>Arthropoda</taxon>
        <taxon>Chelicerata</taxon>
        <taxon>Arachnida</taxon>
        <taxon>Acari</taxon>
        <taxon>Acariformes</taxon>
        <taxon>Sarcoptiformes</taxon>
        <taxon>Oribatida</taxon>
        <taxon>Brachypylina</taxon>
        <taxon>Oppioidea</taxon>
        <taxon>Oppiidae</taxon>
        <taxon>Medioppia</taxon>
    </lineage>
</organism>
<dbReference type="FunFam" id="1.20.1560.10:FF:000013">
    <property type="entry name" value="ABC transporter C family member 2"/>
    <property type="match status" value="1"/>
</dbReference>
<keyword evidence="8 10" id="KW-1133">Transmembrane helix</keyword>
<evidence type="ECO:0000259" key="11">
    <source>
        <dbReference type="PROSITE" id="PS50893"/>
    </source>
</evidence>
<evidence type="ECO:0000256" key="7">
    <source>
        <dbReference type="ARBA" id="ARBA00022840"/>
    </source>
</evidence>
<evidence type="ECO:0000256" key="2">
    <source>
        <dbReference type="ARBA" id="ARBA00009726"/>
    </source>
</evidence>
<keyword evidence="9 10" id="KW-0472">Membrane</keyword>
<reference evidence="13" key="1">
    <citation type="submission" date="2020-11" db="EMBL/GenBank/DDBJ databases">
        <authorList>
            <person name="Tran Van P."/>
        </authorList>
    </citation>
    <scope>NUCLEOTIDE SEQUENCE</scope>
</reference>
<dbReference type="EMBL" id="OC855729">
    <property type="protein sequence ID" value="CAD7622545.1"/>
    <property type="molecule type" value="Genomic_DNA"/>
</dbReference>
<accession>A0A7R9KII4</accession>
<feature type="domain" description="ABC transporter" evidence="11">
    <location>
        <begin position="318"/>
        <end position="552"/>
    </location>
</feature>
<evidence type="ECO:0000313" key="13">
    <source>
        <dbReference type="EMBL" id="CAD7622545.1"/>
    </source>
</evidence>
<dbReference type="InterPro" id="IPR036640">
    <property type="entry name" value="ABC1_TM_sf"/>
</dbReference>
<evidence type="ECO:0000256" key="8">
    <source>
        <dbReference type="ARBA" id="ARBA00022989"/>
    </source>
</evidence>
<feature type="transmembrane region" description="Helical" evidence="10">
    <location>
        <begin position="38"/>
        <end position="61"/>
    </location>
</feature>
<dbReference type="CDD" id="cd03244">
    <property type="entry name" value="ABCC_MRP_domain2"/>
    <property type="match status" value="1"/>
</dbReference>
<dbReference type="Pfam" id="PF00005">
    <property type="entry name" value="ABC_tran"/>
    <property type="match status" value="1"/>
</dbReference>
<dbReference type="InterPro" id="IPR050173">
    <property type="entry name" value="ABC_transporter_C-like"/>
</dbReference>
<dbReference type="InterPro" id="IPR003439">
    <property type="entry name" value="ABC_transporter-like_ATP-bd"/>
</dbReference>
<keyword evidence="6" id="KW-0547">Nucleotide-binding</keyword>
<evidence type="ECO:0000256" key="6">
    <source>
        <dbReference type="ARBA" id="ARBA00022741"/>
    </source>
</evidence>
<dbReference type="SUPFAM" id="SSF90123">
    <property type="entry name" value="ABC transporter transmembrane region"/>
    <property type="match status" value="1"/>
</dbReference>
<feature type="transmembrane region" description="Helical" evidence="10">
    <location>
        <begin position="104"/>
        <end position="122"/>
    </location>
</feature>
<evidence type="ECO:0000256" key="9">
    <source>
        <dbReference type="ARBA" id="ARBA00023136"/>
    </source>
</evidence>
<dbReference type="PANTHER" id="PTHR24223">
    <property type="entry name" value="ATP-BINDING CASSETTE SUB-FAMILY C"/>
    <property type="match status" value="1"/>
</dbReference>
<dbReference type="GO" id="GO:0140359">
    <property type="term" value="F:ABC-type transporter activity"/>
    <property type="evidence" value="ECO:0007669"/>
    <property type="project" value="InterPro"/>
</dbReference>